<dbReference type="InterPro" id="IPR000014">
    <property type="entry name" value="PAS"/>
</dbReference>
<dbReference type="GO" id="GO:0006355">
    <property type="term" value="P:regulation of DNA-templated transcription"/>
    <property type="evidence" value="ECO:0007669"/>
    <property type="project" value="InterPro"/>
</dbReference>
<dbReference type="PROSITE" id="PS50112">
    <property type="entry name" value="PAS"/>
    <property type="match status" value="1"/>
</dbReference>
<dbReference type="Proteomes" id="UP000046155">
    <property type="component" value="Unassembled WGS sequence"/>
</dbReference>
<evidence type="ECO:0000313" key="2">
    <source>
        <dbReference type="EMBL" id="CEO90547.1"/>
    </source>
</evidence>
<evidence type="ECO:0000313" key="3">
    <source>
        <dbReference type="Proteomes" id="UP000046155"/>
    </source>
</evidence>
<dbReference type="AlphaFoldDB" id="A0A0B7MS86"/>
<dbReference type="InterPro" id="IPR035965">
    <property type="entry name" value="PAS-like_dom_sf"/>
</dbReference>
<dbReference type="RefSeq" id="WP_052835750.1">
    <property type="nucleotide sequence ID" value="NZ_CDRZ01000298.1"/>
</dbReference>
<dbReference type="Gene3D" id="3.30.450.20">
    <property type="entry name" value="PAS domain"/>
    <property type="match status" value="1"/>
</dbReference>
<reference evidence="3" key="1">
    <citation type="submission" date="2015-01" db="EMBL/GenBank/DDBJ databases">
        <authorList>
            <person name="Manzoor Shahid"/>
            <person name="Zubair Saima"/>
        </authorList>
    </citation>
    <scope>NUCLEOTIDE SEQUENCE [LARGE SCALE GENOMIC DNA]</scope>
    <source>
        <strain evidence="3">Sp3</strain>
    </source>
</reference>
<dbReference type="NCBIfam" id="TIGR00229">
    <property type="entry name" value="sensory_box"/>
    <property type="match status" value="1"/>
</dbReference>
<evidence type="ECO:0000259" key="1">
    <source>
        <dbReference type="PROSITE" id="PS50112"/>
    </source>
</evidence>
<keyword evidence="3" id="KW-1185">Reference proteome</keyword>
<dbReference type="OrthoDB" id="9763484at2"/>
<protein>
    <recommendedName>
        <fullName evidence="1">PAS domain-containing protein</fullName>
    </recommendedName>
</protein>
<gene>
    <name evidence="2" type="ORF">SSCH_960007</name>
</gene>
<dbReference type="CDD" id="cd00130">
    <property type="entry name" value="PAS"/>
    <property type="match status" value="1"/>
</dbReference>
<organism evidence="2 3">
    <name type="scientific">Syntrophaceticus schinkii</name>
    <dbReference type="NCBI Taxonomy" id="499207"/>
    <lineage>
        <taxon>Bacteria</taxon>
        <taxon>Bacillati</taxon>
        <taxon>Bacillota</taxon>
        <taxon>Clostridia</taxon>
        <taxon>Thermoanaerobacterales</taxon>
        <taxon>Thermoanaerobacterales Family III. Incertae Sedis</taxon>
        <taxon>Syntrophaceticus</taxon>
    </lineage>
</organism>
<accession>A0A0B7MS86</accession>
<name>A0A0B7MS86_9FIRM</name>
<dbReference type="EMBL" id="CDRZ01000298">
    <property type="protein sequence ID" value="CEO90547.1"/>
    <property type="molecule type" value="Genomic_DNA"/>
</dbReference>
<dbReference type="SUPFAM" id="SSF55785">
    <property type="entry name" value="PYP-like sensor domain (PAS domain)"/>
    <property type="match status" value="1"/>
</dbReference>
<sequence>MNELNCISFLENTNFLLSVLEASSDGVLISDDQGNVLYVNSAYESVTGLTKEQMIGKNLRKLREEKLF</sequence>
<dbReference type="Pfam" id="PF00989">
    <property type="entry name" value="PAS"/>
    <property type="match status" value="1"/>
</dbReference>
<dbReference type="InterPro" id="IPR013767">
    <property type="entry name" value="PAS_fold"/>
</dbReference>
<proteinExistence type="predicted"/>
<feature type="domain" description="PAS" evidence="1">
    <location>
        <begin position="12"/>
        <end position="68"/>
    </location>
</feature>